<dbReference type="Pfam" id="PF01934">
    <property type="entry name" value="HepT-like"/>
    <property type="match status" value="1"/>
</dbReference>
<name>D5V4J1_ARCNC</name>
<protein>
    <recommendedName>
        <fullName evidence="9">Antitoxin</fullName>
    </recommendedName>
</protein>
<sequence>MYDKSLVFEILSQVENSIQITLKRFEVVDDVDYFTNTSIGMEKLDSICMQLIAIGESLKNIDKITNKELLEKYPQIDWKGAKGMRDIISHHYFDIDAKEIYDVCDTKLESLLETIKLIKQEL</sequence>
<evidence type="ECO:0000256" key="4">
    <source>
        <dbReference type="ARBA" id="ARBA00022741"/>
    </source>
</evidence>
<dbReference type="KEGG" id="ant:Arnit_1237"/>
<dbReference type="GO" id="GO:0004540">
    <property type="term" value="F:RNA nuclease activity"/>
    <property type="evidence" value="ECO:0007669"/>
    <property type="project" value="InterPro"/>
</dbReference>
<keyword evidence="1" id="KW-0597">Phosphoprotein</keyword>
<dbReference type="HOGENOM" id="CLU_142825_2_0_7"/>
<organism evidence="7 8">
    <name type="scientific">Arcobacter nitrofigilis (strain ATCC 33309 / DSM 7299 / CCUG 15893 / LMG 7604 / NCTC 12251 / CI)</name>
    <name type="common">Campylobacter nitrofigilis</name>
    <dbReference type="NCBI Taxonomy" id="572480"/>
    <lineage>
        <taxon>Bacteria</taxon>
        <taxon>Pseudomonadati</taxon>
        <taxon>Campylobacterota</taxon>
        <taxon>Epsilonproteobacteria</taxon>
        <taxon>Campylobacterales</taxon>
        <taxon>Arcobacteraceae</taxon>
        <taxon>Arcobacter</taxon>
    </lineage>
</organism>
<evidence type="ECO:0000256" key="1">
    <source>
        <dbReference type="ARBA" id="ARBA00022553"/>
    </source>
</evidence>
<dbReference type="InterPro" id="IPR008201">
    <property type="entry name" value="HepT-like"/>
</dbReference>
<dbReference type="PANTHER" id="PTHR34139">
    <property type="entry name" value="UPF0331 PROTEIN MJ0127"/>
    <property type="match status" value="1"/>
</dbReference>
<gene>
    <name evidence="7" type="ordered locus">Arnit_1237</name>
</gene>
<dbReference type="InterPro" id="IPR051813">
    <property type="entry name" value="HepT_RNase_toxin"/>
</dbReference>
<evidence type="ECO:0000256" key="5">
    <source>
        <dbReference type="ARBA" id="ARBA00022801"/>
    </source>
</evidence>
<evidence type="ECO:0000256" key="3">
    <source>
        <dbReference type="ARBA" id="ARBA00022722"/>
    </source>
</evidence>
<keyword evidence="5" id="KW-0378">Hydrolase</keyword>
<dbReference type="Proteomes" id="UP000000939">
    <property type="component" value="Chromosome"/>
</dbReference>
<reference evidence="7 8" key="1">
    <citation type="journal article" date="2010" name="Stand. Genomic Sci.">
        <title>Complete genome sequence of Arcobacter nitrofigilis type strain (CI).</title>
        <authorList>
            <person name="Pati A."/>
            <person name="Gronow S."/>
            <person name="Lapidus A."/>
            <person name="Copeland A."/>
            <person name="Glavina Del Rio T."/>
            <person name="Nolan M."/>
            <person name="Lucas S."/>
            <person name="Tice H."/>
            <person name="Cheng J.F."/>
            <person name="Han C."/>
            <person name="Chertkov O."/>
            <person name="Bruce D."/>
            <person name="Tapia R."/>
            <person name="Goodwin L."/>
            <person name="Pitluck S."/>
            <person name="Liolios K."/>
            <person name="Ivanova N."/>
            <person name="Mavromatis K."/>
            <person name="Chen A."/>
            <person name="Palaniappan K."/>
            <person name="Land M."/>
            <person name="Hauser L."/>
            <person name="Chang Y.J."/>
            <person name="Jeffries C.D."/>
            <person name="Detter J.C."/>
            <person name="Rohde M."/>
            <person name="Goker M."/>
            <person name="Bristow J."/>
            <person name="Eisen J.A."/>
            <person name="Markowitz V."/>
            <person name="Hugenholtz P."/>
            <person name="Klenk H.P."/>
            <person name="Kyrpides N.C."/>
        </authorList>
    </citation>
    <scope>NUCLEOTIDE SEQUENCE [LARGE SCALE GENOMIC DNA]</scope>
    <source>
        <strain evidence="8">ATCC 33309 / DSM 7299 / CCUG 15893 / LMG 7604 / NCTC 12251 / CI</strain>
    </source>
</reference>
<dbReference type="OrthoDB" id="9802833at2"/>
<dbReference type="InterPro" id="IPR037038">
    <property type="entry name" value="HepT-like_sf"/>
</dbReference>
<dbReference type="Gene3D" id="1.20.120.580">
    <property type="entry name" value="bsu32300-like"/>
    <property type="match status" value="1"/>
</dbReference>
<keyword evidence="4" id="KW-0547">Nucleotide-binding</keyword>
<dbReference type="GO" id="GO:0110001">
    <property type="term" value="C:toxin-antitoxin complex"/>
    <property type="evidence" value="ECO:0007669"/>
    <property type="project" value="InterPro"/>
</dbReference>
<comment type="similarity">
    <text evidence="6">Belongs to the HepT RNase toxin family.</text>
</comment>
<dbReference type="STRING" id="572480.Arnit_1237"/>
<dbReference type="eggNOG" id="COG2361">
    <property type="taxonomic scope" value="Bacteria"/>
</dbReference>
<evidence type="ECO:0000313" key="7">
    <source>
        <dbReference type="EMBL" id="ADG92896.1"/>
    </source>
</evidence>
<dbReference type="PANTHER" id="PTHR34139:SF1">
    <property type="entry name" value="RNASE MJ1380-RELATED"/>
    <property type="match status" value="1"/>
</dbReference>
<dbReference type="AlphaFoldDB" id="D5V4J1"/>
<keyword evidence="2" id="KW-1277">Toxin-antitoxin system</keyword>
<proteinExistence type="inferred from homology"/>
<keyword evidence="8" id="KW-1185">Reference proteome</keyword>
<accession>D5V4J1</accession>
<evidence type="ECO:0000256" key="6">
    <source>
        <dbReference type="ARBA" id="ARBA00024207"/>
    </source>
</evidence>
<dbReference type="GO" id="GO:0000166">
    <property type="term" value="F:nucleotide binding"/>
    <property type="evidence" value="ECO:0007669"/>
    <property type="project" value="UniProtKB-KW"/>
</dbReference>
<evidence type="ECO:0008006" key="9">
    <source>
        <dbReference type="Google" id="ProtNLM"/>
    </source>
</evidence>
<dbReference type="RefSeq" id="WP_013135041.1">
    <property type="nucleotide sequence ID" value="NC_014166.1"/>
</dbReference>
<keyword evidence="3" id="KW-0540">Nuclease</keyword>
<evidence type="ECO:0000256" key="2">
    <source>
        <dbReference type="ARBA" id="ARBA00022649"/>
    </source>
</evidence>
<dbReference type="EMBL" id="CP001999">
    <property type="protein sequence ID" value="ADG92896.1"/>
    <property type="molecule type" value="Genomic_DNA"/>
</dbReference>
<dbReference type="GO" id="GO:0016787">
    <property type="term" value="F:hydrolase activity"/>
    <property type="evidence" value="ECO:0007669"/>
    <property type="project" value="UniProtKB-KW"/>
</dbReference>
<evidence type="ECO:0000313" key="8">
    <source>
        <dbReference type="Proteomes" id="UP000000939"/>
    </source>
</evidence>